<reference evidence="3" key="1">
    <citation type="journal article" date="2018" name="BMC Genomics">
        <title>Comparative genomic, transcriptomic, and proteomic reannotation of human herpesvirus 6.</title>
        <authorList>
            <person name="Greninger A.L."/>
            <person name="Knudsen G.M."/>
            <person name="Roychoudhury P."/>
            <person name="Hanson D.J."/>
            <person name="Sedlak R.H."/>
            <person name="Xie H."/>
            <person name="Guan J."/>
            <person name="Nguyen T."/>
            <person name="Peddu V."/>
            <person name="Boeckh M."/>
            <person name="Huang M.L."/>
            <person name="Cook L."/>
            <person name="Depledge D.P."/>
            <person name="Zerr D.M."/>
            <person name="Koelle D.M."/>
            <person name="Gantt S."/>
            <person name="Yoshikawa T."/>
            <person name="Caserta M."/>
            <person name="Hill J.A."/>
            <person name="Jerome K.R."/>
        </authorList>
    </citation>
    <scope>NUCLEOTIDE SEQUENCE</scope>
    <source>
        <strain evidence="1">HP73C5</strain>
        <strain evidence="2">HP94B11</strain>
        <strain evidence="3">JHPT-G1</strain>
    </source>
</reference>
<dbReference type="EMBL" id="KY315558">
    <property type="protein sequence ID" value="QFX63828.1"/>
    <property type="molecule type" value="Genomic_DNA"/>
</dbReference>
<evidence type="ECO:0000313" key="1">
    <source>
        <dbReference type="EMBL" id="QFV47764.1"/>
    </source>
</evidence>
<evidence type="ECO:0000313" key="3">
    <source>
        <dbReference type="EMBL" id="QFX63828.1"/>
    </source>
</evidence>
<evidence type="ECO:0000313" key="2">
    <source>
        <dbReference type="EMBL" id="QFX28720.1"/>
    </source>
</evidence>
<organism evidence="3">
    <name type="scientific">Human betaherpesvirus 6</name>
    <dbReference type="NCBI Taxonomy" id="10368"/>
    <lineage>
        <taxon>Viruses</taxon>
        <taxon>Duplodnaviria</taxon>
        <taxon>Heunggongvirae</taxon>
        <taxon>Peploviricota</taxon>
        <taxon>Herviviricetes</taxon>
        <taxon>Herpesvirales</taxon>
        <taxon>Orthoherpesviridae</taxon>
        <taxon>Betaherpesvirinae</taxon>
        <taxon>Roseolovirus</taxon>
    </lineage>
</organism>
<dbReference type="EMBL" id="KY290183">
    <property type="protein sequence ID" value="QFV47764.1"/>
    <property type="molecule type" value="Genomic_DNA"/>
</dbReference>
<name>A0A5P9VHT3_9BETA</name>
<dbReference type="EMBL" id="KY315549">
    <property type="protein sequence ID" value="QFX28720.1"/>
    <property type="molecule type" value="Genomic_DNA"/>
</dbReference>
<protein>
    <submittedName>
        <fullName evidence="3">Uncharacterized protein</fullName>
    </submittedName>
</protein>
<accession>A0A5P9VHT3</accession>
<sequence>MFIPTCVCTKVYAFLYLGPSKNVYIYILSLTSVSYVTPV</sequence>
<proteinExistence type="predicted"/>
<dbReference type="EMBL" id="KY315549">
    <property type="protein sequence ID" value="QFX28731.1"/>
    <property type="molecule type" value="Genomic_DNA"/>
</dbReference>